<dbReference type="RefSeq" id="WP_070251943.1">
    <property type="nucleotide sequence ID" value="NZ_LROM01000152.1"/>
</dbReference>
<sequence length="167" mass="18110">MTLIIETGAGLPDADSYASVAAADAYHAKRGNAAWAALVESEKESLLIKATEYMVGQYRARWKGRRRTAAQALDWPRYDVELDDVHAYLGSDIVPVEVQNACAILALQARSGELAPALKRTIKEKVIGPIKTVYADGAPEAVRYRAVDQLLKPLLCGSGLSGRLERA</sequence>
<evidence type="ECO:0000259" key="1">
    <source>
        <dbReference type="Pfam" id="PF20557"/>
    </source>
</evidence>
<evidence type="ECO:0000313" key="3">
    <source>
        <dbReference type="Proteomes" id="UP000175989"/>
    </source>
</evidence>
<dbReference type="Pfam" id="PF20557">
    <property type="entry name" value="DnaT_2"/>
    <property type="match status" value="1"/>
</dbReference>
<proteinExistence type="predicted"/>
<accession>A0A1E7W670</accession>
<dbReference type="PATRIC" id="fig|762836.4.peg.5215"/>
<organism evidence="2 3">
    <name type="scientific">Duganella phyllosphaerae</name>
    <dbReference type="NCBI Taxonomy" id="762836"/>
    <lineage>
        <taxon>Bacteria</taxon>
        <taxon>Pseudomonadati</taxon>
        <taxon>Pseudomonadota</taxon>
        <taxon>Betaproteobacteria</taxon>
        <taxon>Burkholderiales</taxon>
        <taxon>Oxalobacteraceae</taxon>
        <taxon>Telluria group</taxon>
        <taxon>Duganella</taxon>
    </lineage>
</organism>
<name>A0A1E7W670_9BURK</name>
<keyword evidence="3" id="KW-1185">Reference proteome</keyword>
<dbReference type="InterPro" id="IPR046787">
    <property type="entry name" value="DnaT_2"/>
</dbReference>
<evidence type="ECO:0000313" key="2">
    <source>
        <dbReference type="EMBL" id="OEZ91462.1"/>
    </source>
</evidence>
<feature type="domain" description="Putative DnaT-like" evidence="1">
    <location>
        <begin position="1"/>
        <end position="167"/>
    </location>
</feature>
<dbReference type="AlphaFoldDB" id="A0A1E7W670"/>
<dbReference type="EMBL" id="LROM01000152">
    <property type="protein sequence ID" value="OEZ91462.1"/>
    <property type="molecule type" value="Genomic_DNA"/>
</dbReference>
<reference evidence="3" key="1">
    <citation type="journal article" date="2016" name="Front. Microbiol.">
        <title>Molecular Keys to the Janthinobacterium and Duganella spp. Interaction with the Plant Pathogen Fusarium graminearum.</title>
        <authorList>
            <person name="Haack F.S."/>
            <person name="Poehlein A."/>
            <person name="Kroger C."/>
            <person name="Voigt C.A."/>
            <person name="Piepenbring M."/>
            <person name="Bode H.B."/>
            <person name="Daniel R."/>
            <person name="Schafer W."/>
            <person name="Streit W.R."/>
        </authorList>
    </citation>
    <scope>NUCLEOTIDE SEQUENCE [LARGE SCALE GENOMIC DNA]</scope>
    <source>
        <strain evidence="3">T54</strain>
    </source>
</reference>
<protein>
    <recommendedName>
        <fullName evidence="1">Putative DnaT-like domain-containing protein</fullName>
    </recommendedName>
</protein>
<dbReference type="OrthoDB" id="8702413at2"/>
<dbReference type="Proteomes" id="UP000175989">
    <property type="component" value="Unassembled WGS sequence"/>
</dbReference>
<gene>
    <name evidence="2" type="ORF">DUPY_50740</name>
</gene>
<comment type="caution">
    <text evidence="2">The sequence shown here is derived from an EMBL/GenBank/DDBJ whole genome shotgun (WGS) entry which is preliminary data.</text>
</comment>